<feature type="non-terminal residue" evidence="1">
    <location>
        <position position="160"/>
    </location>
</feature>
<dbReference type="Proteomes" id="UP001153678">
    <property type="component" value="Unassembled WGS sequence"/>
</dbReference>
<accession>A0A9W4X5C2</accession>
<proteinExistence type="predicted"/>
<comment type="caution">
    <text evidence="1">The sequence shown here is derived from an EMBL/GenBank/DDBJ whole genome shotgun (WGS) entry which is preliminary data.</text>
</comment>
<organism evidence="1 2">
    <name type="scientific">Funneliformis geosporum</name>
    <dbReference type="NCBI Taxonomy" id="1117311"/>
    <lineage>
        <taxon>Eukaryota</taxon>
        <taxon>Fungi</taxon>
        <taxon>Fungi incertae sedis</taxon>
        <taxon>Mucoromycota</taxon>
        <taxon>Glomeromycotina</taxon>
        <taxon>Glomeromycetes</taxon>
        <taxon>Glomerales</taxon>
        <taxon>Glomeraceae</taxon>
        <taxon>Funneliformis</taxon>
    </lineage>
</organism>
<protein>
    <submittedName>
        <fullName evidence="1">8211_t:CDS:1</fullName>
    </submittedName>
</protein>
<name>A0A9W4X5C2_9GLOM</name>
<gene>
    <name evidence="1" type="ORF">FWILDA_LOCUS17436</name>
</gene>
<evidence type="ECO:0000313" key="2">
    <source>
        <dbReference type="Proteomes" id="UP001153678"/>
    </source>
</evidence>
<reference evidence="1" key="1">
    <citation type="submission" date="2022-08" db="EMBL/GenBank/DDBJ databases">
        <authorList>
            <person name="Kallberg Y."/>
            <person name="Tangrot J."/>
            <person name="Rosling A."/>
        </authorList>
    </citation>
    <scope>NUCLEOTIDE SEQUENCE</scope>
    <source>
        <strain evidence="1">Wild A</strain>
    </source>
</reference>
<sequence>SYWPPKAKHNTSYHGSSKLTQPSMFQRRLLYWEVKKKNSICDFQKKTTTLILVTRESMKELIPDINLLIKSKIVNDTNEIARLLKKLAKSFANKDLVMIQKFIALKDFLLKKILRSNNDPTDFFSRIDDFYKSLRNIQCNQTKSIIFQAQEARIISKRLL</sequence>
<evidence type="ECO:0000313" key="1">
    <source>
        <dbReference type="EMBL" id="CAI2196154.1"/>
    </source>
</evidence>
<keyword evidence="2" id="KW-1185">Reference proteome</keyword>
<dbReference type="AlphaFoldDB" id="A0A9W4X5C2"/>
<dbReference type="EMBL" id="CAMKVN010013746">
    <property type="protein sequence ID" value="CAI2196154.1"/>
    <property type="molecule type" value="Genomic_DNA"/>
</dbReference>